<organism evidence="1 2">
    <name type="scientific">Bacillus thuringiensis serovar pingluonsis</name>
    <dbReference type="NCBI Taxonomy" id="180881"/>
    <lineage>
        <taxon>Bacteria</taxon>
        <taxon>Bacillati</taxon>
        <taxon>Bacillota</taxon>
        <taxon>Bacilli</taxon>
        <taxon>Bacillales</taxon>
        <taxon>Bacillaceae</taxon>
        <taxon>Bacillus</taxon>
        <taxon>Bacillus cereus group</taxon>
    </lineage>
</organism>
<protein>
    <submittedName>
        <fullName evidence="1">Uncharacterized protein</fullName>
    </submittedName>
</protein>
<evidence type="ECO:0000313" key="2">
    <source>
        <dbReference type="Proteomes" id="UP000195089"/>
    </source>
</evidence>
<accession>A0A243BP48</accession>
<dbReference type="Proteomes" id="UP000195089">
    <property type="component" value="Unassembled WGS sequence"/>
</dbReference>
<sequence length="70" mass="7852">MFFGTQLGKNVASFSGKWVRDLGKNFHGIYSLIFIKNFKQVDMTAFLTGFIKNIGTRLGKGVASFQCKIK</sequence>
<comment type="caution">
    <text evidence="1">The sequence shown here is derived from an EMBL/GenBank/DDBJ whole genome shotgun (WGS) entry which is preliminary data.</text>
</comment>
<dbReference type="EMBL" id="NFDL01000012">
    <property type="protein sequence ID" value="OTY48974.1"/>
    <property type="molecule type" value="Genomic_DNA"/>
</dbReference>
<dbReference type="RefSeq" id="WP_088118863.1">
    <property type="nucleotide sequence ID" value="NZ_NFDL01000012.1"/>
</dbReference>
<dbReference type="AlphaFoldDB" id="A0A243BP48"/>
<evidence type="ECO:0000313" key="1">
    <source>
        <dbReference type="EMBL" id="OTY48974.1"/>
    </source>
</evidence>
<name>A0A243BP48_BACTU</name>
<proteinExistence type="predicted"/>
<gene>
    <name evidence="1" type="ORF">BK742_03345</name>
</gene>
<reference evidence="1 2" key="1">
    <citation type="submission" date="2016-10" db="EMBL/GenBank/DDBJ databases">
        <title>Comparative genomics of Bacillus thuringiensis reveals a path to pathogens against multiple invertebrate hosts.</title>
        <authorList>
            <person name="Zheng J."/>
            <person name="Gao Q."/>
            <person name="Liu H."/>
            <person name="Peng D."/>
            <person name="Ruan L."/>
            <person name="Sun M."/>
        </authorList>
    </citation>
    <scope>NUCLEOTIDE SEQUENCE [LARGE SCALE GENOMIC DNA]</scope>
    <source>
        <strain evidence="1">BGSC 4BX1</strain>
    </source>
</reference>